<name>A0A0V1JX55_TRIPS</name>
<evidence type="ECO:0000313" key="1">
    <source>
        <dbReference type="EMBL" id="KRZ39519.1"/>
    </source>
</evidence>
<dbReference type="AlphaFoldDB" id="A0A0V1JX55"/>
<protein>
    <submittedName>
        <fullName evidence="1">Uncharacterized protein</fullName>
    </submittedName>
</protein>
<accession>A0A0V1JX55</accession>
<reference evidence="1 2" key="1">
    <citation type="submission" date="2015-01" db="EMBL/GenBank/DDBJ databases">
        <title>Evolution of Trichinella species and genotypes.</title>
        <authorList>
            <person name="Korhonen P.K."/>
            <person name="Edoardo P."/>
            <person name="Giuseppe L.R."/>
            <person name="Gasser R.B."/>
        </authorList>
    </citation>
    <scope>NUCLEOTIDE SEQUENCE [LARGE SCALE GENOMIC DNA]</scope>
    <source>
        <strain evidence="1">ISS176</strain>
    </source>
</reference>
<evidence type="ECO:0000313" key="2">
    <source>
        <dbReference type="Proteomes" id="UP000054826"/>
    </source>
</evidence>
<comment type="caution">
    <text evidence="1">The sequence shown here is derived from an EMBL/GenBank/DDBJ whole genome shotgun (WGS) entry which is preliminary data.</text>
</comment>
<dbReference type="Proteomes" id="UP000054826">
    <property type="component" value="Unassembled WGS sequence"/>
</dbReference>
<organism evidence="1 2">
    <name type="scientific">Trichinella pseudospiralis</name>
    <name type="common">Parasitic roundworm</name>
    <dbReference type="NCBI Taxonomy" id="6337"/>
    <lineage>
        <taxon>Eukaryota</taxon>
        <taxon>Metazoa</taxon>
        <taxon>Ecdysozoa</taxon>
        <taxon>Nematoda</taxon>
        <taxon>Enoplea</taxon>
        <taxon>Dorylaimia</taxon>
        <taxon>Trichinellida</taxon>
        <taxon>Trichinellidae</taxon>
        <taxon>Trichinella</taxon>
    </lineage>
</organism>
<dbReference type="EMBL" id="JYDV01000034">
    <property type="protein sequence ID" value="KRZ39519.1"/>
    <property type="molecule type" value="Genomic_DNA"/>
</dbReference>
<gene>
    <name evidence="1" type="ORF">T4C_10064</name>
</gene>
<proteinExistence type="predicted"/>
<sequence length="84" mass="9382">MFTTCSSNLKVHQCCCQRLSFVEFACNNAERDQAISQFNIMLAIYISLALANLQNLSWFLLANAPYQDISAVRLTVESDGCALQ</sequence>